<dbReference type="Proteomes" id="UP000593560">
    <property type="component" value="Unassembled WGS sequence"/>
</dbReference>
<name>A0A7J9H8Q5_9ROSI</name>
<evidence type="ECO:0000256" key="2">
    <source>
        <dbReference type="PROSITE-ProRule" id="PRU00708"/>
    </source>
</evidence>
<sequence length="513" mass="57881">NLDNDINNCLQKTRFKEPQKLFHQAPIAGNIFSWNAMVKPNLGNGQTEHAQELFDEVSLKTPASWNTFLSSLNKSQNPEAVYKGFLEMGRVGFKPKESTISTLVSAVSETKFNVLVPQVHALVVCLGLNMSMFVGPVLMKWYSRMGDVEGLGRVFDEILVKNAACWNALVSGYMEVGYFKQARRVFDKMPERDIVSWTSLIDGYIRNKWVNKARSMFNKMNQKNVVSWTVMINGYVQNERFREALKLFVLMLRSDTRPNQFTFSNVLDACAGCLYLITGLQVHSCILKFGIPQDLVLSASLVDMYAKCRNIDAAFCVFESMQEKSLVSWNSLIGGYARQGLGRRALQEFDRMISTGINPSQVTMFNVLLACRGSGLVKEGERQFNSMDCKYGIQPGLEHYACMMEIYGKAGQLGKAETLIKGMILKFDVVLWGAFLRAFYLYSGLEPPEFATEGILKLKTDYPAVYAAFRKIHGGTGKRSGVIEFRPLKEMKQRRNIAKQKALSQIESPVEVK</sequence>
<dbReference type="PROSITE" id="PS51375">
    <property type="entry name" value="PPR"/>
    <property type="match status" value="4"/>
</dbReference>
<dbReference type="InterPro" id="IPR011990">
    <property type="entry name" value="TPR-like_helical_dom_sf"/>
</dbReference>
<dbReference type="InterPro" id="IPR002885">
    <property type="entry name" value="PPR_rpt"/>
</dbReference>
<organism evidence="3 4">
    <name type="scientific">Gossypium harknessii</name>
    <dbReference type="NCBI Taxonomy" id="34285"/>
    <lineage>
        <taxon>Eukaryota</taxon>
        <taxon>Viridiplantae</taxon>
        <taxon>Streptophyta</taxon>
        <taxon>Embryophyta</taxon>
        <taxon>Tracheophyta</taxon>
        <taxon>Spermatophyta</taxon>
        <taxon>Magnoliopsida</taxon>
        <taxon>eudicotyledons</taxon>
        <taxon>Gunneridae</taxon>
        <taxon>Pentapetalae</taxon>
        <taxon>rosids</taxon>
        <taxon>malvids</taxon>
        <taxon>Malvales</taxon>
        <taxon>Malvaceae</taxon>
        <taxon>Malvoideae</taxon>
        <taxon>Gossypium</taxon>
    </lineage>
</organism>
<dbReference type="AlphaFoldDB" id="A0A7J9H8Q5"/>
<keyword evidence="4" id="KW-1185">Reference proteome</keyword>
<dbReference type="PANTHER" id="PTHR47926:SF511">
    <property type="entry name" value="PENTATRICOPEPTIDE REPEAT-CONTAINING PROTEIN"/>
    <property type="match status" value="1"/>
</dbReference>
<feature type="repeat" description="PPR" evidence="2">
    <location>
        <begin position="162"/>
        <end position="196"/>
    </location>
</feature>
<dbReference type="Pfam" id="PF01535">
    <property type="entry name" value="PPR"/>
    <property type="match status" value="4"/>
</dbReference>
<evidence type="ECO:0000313" key="3">
    <source>
        <dbReference type="EMBL" id="MBA0805325.1"/>
    </source>
</evidence>
<dbReference type="EMBL" id="JABFAD010000008">
    <property type="protein sequence ID" value="MBA0805325.1"/>
    <property type="molecule type" value="Genomic_DNA"/>
</dbReference>
<dbReference type="PANTHER" id="PTHR47926">
    <property type="entry name" value="PENTATRICOPEPTIDE REPEAT-CONTAINING PROTEIN"/>
    <property type="match status" value="1"/>
</dbReference>
<dbReference type="Gene3D" id="1.25.40.10">
    <property type="entry name" value="Tetratricopeptide repeat domain"/>
    <property type="match status" value="4"/>
</dbReference>
<protein>
    <recommendedName>
        <fullName evidence="5">Pentatricopeptide repeat-containing protein</fullName>
    </recommendedName>
</protein>
<gene>
    <name evidence="3" type="ORF">Gohar_004848</name>
</gene>
<evidence type="ECO:0008006" key="5">
    <source>
        <dbReference type="Google" id="ProtNLM"/>
    </source>
</evidence>
<evidence type="ECO:0000256" key="1">
    <source>
        <dbReference type="ARBA" id="ARBA00022737"/>
    </source>
</evidence>
<dbReference type="GO" id="GO:0099402">
    <property type="term" value="P:plant organ development"/>
    <property type="evidence" value="ECO:0007669"/>
    <property type="project" value="UniProtKB-ARBA"/>
</dbReference>
<feature type="repeat" description="PPR" evidence="2">
    <location>
        <begin position="61"/>
        <end position="95"/>
    </location>
</feature>
<feature type="repeat" description="PPR" evidence="2">
    <location>
        <begin position="224"/>
        <end position="258"/>
    </location>
</feature>
<dbReference type="InterPro" id="IPR046960">
    <property type="entry name" value="PPR_At4g14850-like_plant"/>
</dbReference>
<feature type="non-terminal residue" evidence="3">
    <location>
        <position position="1"/>
    </location>
</feature>
<dbReference type="GO" id="GO:0009451">
    <property type="term" value="P:RNA modification"/>
    <property type="evidence" value="ECO:0007669"/>
    <property type="project" value="InterPro"/>
</dbReference>
<proteinExistence type="predicted"/>
<reference evidence="3 4" key="1">
    <citation type="journal article" date="2019" name="Genome Biol. Evol.">
        <title>Insights into the evolution of the New World diploid cottons (Gossypium, subgenus Houzingenia) based on genome sequencing.</title>
        <authorList>
            <person name="Grover C.E."/>
            <person name="Arick M.A. 2nd"/>
            <person name="Thrash A."/>
            <person name="Conover J.L."/>
            <person name="Sanders W.S."/>
            <person name="Peterson D.G."/>
            <person name="Frelichowski J.E."/>
            <person name="Scheffler J.A."/>
            <person name="Scheffler B.E."/>
            <person name="Wendel J.F."/>
        </authorList>
    </citation>
    <scope>NUCLEOTIDE SEQUENCE [LARGE SCALE GENOMIC DNA]</scope>
    <source>
        <strain evidence="3">0</strain>
        <tissue evidence="3">Leaf</tissue>
    </source>
</reference>
<dbReference type="Pfam" id="PF13041">
    <property type="entry name" value="PPR_2"/>
    <property type="match status" value="1"/>
</dbReference>
<dbReference type="GO" id="GO:0003723">
    <property type="term" value="F:RNA binding"/>
    <property type="evidence" value="ECO:0007669"/>
    <property type="project" value="InterPro"/>
</dbReference>
<feature type="repeat" description="PPR" evidence="2">
    <location>
        <begin position="325"/>
        <end position="359"/>
    </location>
</feature>
<keyword evidence="1" id="KW-0677">Repeat</keyword>
<dbReference type="OrthoDB" id="185373at2759"/>
<evidence type="ECO:0000313" key="4">
    <source>
        <dbReference type="Proteomes" id="UP000593560"/>
    </source>
</evidence>
<dbReference type="NCBIfam" id="TIGR00756">
    <property type="entry name" value="PPR"/>
    <property type="match status" value="5"/>
</dbReference>
<dbReference type="FunFam" id="1.25.40.10:FF:000158">
    <property type="entry name" value="pentatricopeptide repeat-containing protein At2g33680"/>
    <property type="match status" value="1"/>
</dbReference>
<comment type="caution">
    <text evidence="3">The sequence shown here is derived from an EMBL/GenBank/DDBJ whole genome shotgun (WGS) entry which is preliminary data.</text>
</comment>
<accession>A0A7J9H8Q5</accession>